<dbReference type="KEGG" id="ath:AT5G65225"/>
<name>A0A1P8BAY9_ARATH</name>
<dbReference type="EMBL" id="CP002688">
    <property type="protein sequence ID" value="ANM68768.1"/>
    <property type="molecule type" value="Genomic_DNA"/>
</dbReference>
<dbReference type="Araport" id="AT5G65225"/>
<dbReference type="TAIR" id="AT5G65225"/>
<gene>
    <name evidence="1 2" type="ordered locus">At5g65225</name>
</gene>
<protein>
    <submittedName>
        <fullName evidence="2">Uncharacterized protein</fullName>
    </submittedName>
</protein>
<proteinExistence type="predicted"/>
<keyword evidence="3" id="KW-1185">Reference proteome</keyword>
<evidence type="ECO:0000313" key="3">
    <source>
        <dbReference type="Proteomes" id="UP000006548"/>
    </source>
</evidence>
<dbReference type="Proteomes" id="UP000006548">
    <property type="component" value="Chromosome 5"/>
</dbReference>
<reference evidence="2 3" key="1">
    <citation type="journal article" date="2000" name="Nature">
        <title>Sequence and analysis of chromosome 5 of the plant Arabidopsis thaliana.</title>
        <authorList>
            <consortium name="Kazusa DNA Research Institute"/>
            <consortium name="Cold Spring Harbor and Washington University in St Louis Sequencing Consortium"/>
            <consortium name="European Union Arabidopsis Genome Sequencing Consortium"/>
            <person name="Tabata S."/>
            <person name="Kaneko T."/>
            <person name="Nakamura Y."/>
            <person name="Kotani H."/>
            <person name="Kato T."/>
            <person name="Asamizu E."/>
            <person name="Miyajima N."/>
            <person name="Sasamoto S."/>
            <person name="Kimura T."/>
            <person name="Hosouchi T."/>
            <person name="Kawashima K."/>
            <person name="Kohara M."/>
            <person name="Matsumoto M."/>
            <person name="Matsuno A."/>
            <person name="Muraki A."/>
            <person name="Nakayama S."/>
            <person name="Nakazaki N."/>
            <person name="Naruo K."/>
            <person name="Okumura S."/>
            <person name="Shinpo S."/>
            <person name="Takeuchi C."/>
            <person name="Wada T."/>
            <person name="Watanabe A."/>
            <person name="Yamada M."/>
            <person name="Yasuda M."/>
            <person name="Sato S."/>
            <person name="de la Bastide M."/>
            <person name="Huang E."/>
            <person name="Spiegel L."/>
            <person name="Gnoj L."/>
            <person name="O'Shaughnessy A."/>
            <person name="Preston R."/>
            <person name="Habermann K."/>
            <person name="Murray J."/>
            <person name="Johnson D."/>
            <person name="Rohlfing T."/>
            <person name="Nelson J."/>
            <person name="Stoneking T."/>
            <person name="Pepin K."/>
            <person name="Spieth J."/>
            <person name="Sekhon M."/>
            <person name="Armstrong J."/>
            <person name="Becker M."/>
            <person name="Belter E."/>
            <person name="Cordum H."/>
            <person name="Cordes M."/>
            <person name="Courtney L."/>
            <person name="Courtney W."/>
            <person name="Dante M."/>
            <person name="Du H."/>
            <person name="Edwards J."/>
            <person name="Fryman J."/>
            <person name="Haakensen B."/>
            <person name="Lamar E."/>
            <person name="Latreille P."/>
            <person name="Leonard S."/>
            <person name="Meyer R."/>
            <person name="Mulvaney E."/>
            <person name="Ozersky P."/>
            <person name="Riley A."/>
            <person name="Strowmatt C."/>
            <person name="Wagner-McPherson C."/>
            <person name="Wollam A."/>
            <person name="Yoakum M."/>
            <person name="Bell M."/>
            <person name="Dedhia N."/>
            <person name="Parnell L."/>
            <person name="Shah R."/>
            <person name="Rodriguez M."/>
            <person name="See L.H."/>
            <person name="Vil D."/>
            <person name="Baker J."/>
            <person name="Kirchoff K."/>
            <person name="Toth K."/>
            <person name="King L."/>
            <person name="Bahret A."/>
            <person name="Miller B."/>
            <person name="Marra M."/>
            <person name="Martienssen R."/>
            <person name="McCombie W.R."/>
            <person name="Wilson R.K."/>
            <person name="Murphy G."/>
            <person name="Bancroft I."/>
            <person name="Volckaert G."/>
            <person name="Wambutt R."/>
            <person name="Dusterhoft A."/>
            <person name="Stiekema W."/>
            <person name="Pohl T."/>
            <person name="Entian K.D."/>
            <person name="Terryn N."/>
            <person name="Hartley N."/>
            <person name="Bent E."/>
            <person name="Johnson S."/>
            <person name="Langham S.A."/>
            <person name="McCullagh B."/>
            <person name="Robben J."/>
            <person name="Grymonprez B."/>
            <person name="Zimmermann W."/>
            <person name="Ramsperger U."/>
            <person name="Wedler H."/>
            <person name="Balke K."/>
            <person name="Wedler E."/>
            <person name="Peters S."/>
            <person name="van Staveren M."/>
            <person name="Dirkse W."/>
            <person name="Mooijman P."/>
            <person name="Lankhorst R.K."/>
            <person name="Weitzenegger T."/>
            <person name="Bothe G."/>
            <person name="Rose M."/>
            <person name="Hauf J."/>
            <person name="Berneiser S."/>
            <person name="Hempel S."/>
            <person name="Feldpausch M."/>
            <person name="Lamberth S."/>
            <person name="Villarroel R."/>
            <person name="Gielen J."/>
            <person name="Ardiles W."/>
            <person name="Bents O."/>
            <person name="Lemcke K."/>
            <person name="Kolesov G."/>
            <person name="Mayer K."/>
            <person name="Rudd S."/>
            <person name="Schoof H."/>
            <person name="Schueller C."/>
            <person name="Zaccaria P."/>
            <person name="Mewes H.W."/>
            <person name="Bevan M."/>
            <person name="Fransz P."/>
        </authorList>
    </citation>
    <scope>NUCLEOTIDE SEQUENCE [LARGE SCALE GENOMIC DNA]</scope>
    <source>
        <strain evidence="3">cv. Columbia</strain>
    </source>
</reference>
<dbReference type="InParanoid" id="A0A1P8BAY9"/>
<dbReference type="ExpressionAtlas" id="A0A1P8BAY9">
    <property type="expression patterns" value="baseline and differential"/>
</dbReference>
<dbReference type="GeneID" id="28721289"/>
<organism evidence="2 3">
    <name type="scientific">Arabidopsis thaliana</name>
    <name type="common">Mouse-ear cress</name>
    <dbReference type="NCBI Taxonomy" id="3702"/>
    <lineage>
        <taxon>Eukaryota</taxon>
        <taxon>Viridiplantae</taxon>
        <taxon>Streptophyta</taxon>
        <taxon>Embryophyta</taxon>
        <taxon>Tracheophyta</taxon>
        <taxon>Spermatophyta</taxon>
        <taxon>Magnoliopsida</taxon>
        <taxon>eudicotyledons</taxon>
        <taxon>Gunneridae</taxon>
        <taxon>Pentapetalae</taxon>
        <taxon>rosids</taxon>
        <taxon>malvids</taxon>
        <taxon>Brassicales</taxon>
        <taxon>Brassicaceae</taxon>
        <taxon>Camelineae</taxon>
        <taxon>Arabidopsis</taxon>
    </lineage>
</organism>
<evidence type="ECO:0000313" key="1">
    <source>
        <dbReference type="Araport" id="AT5G65225"/>
    </source>
</evidence>
<dbReference type="RefSeq" id="NP_001330490.1">
    <property type="nucleotide sequence ID" value="NM_001345676.1"/>
</dbReference>
<accession>A0A1P8BAY9</accession>
<sequence>MRYFGFSFCLLLDACEDYFGWFLPPCAFSASWIFYGDVLVRLYGLVLRNLRCYVTQSNWLILVVTTKRRAINDYHWFDRYNVIHCSGSPSGLRATQYVSLSSTKFDSDLLDFKNLAISPELDACSSHLQRIGKRKPYDLLYGKDTEEKDKKCHLVQCRGSGEKVLKWIQNATRLVLTYPDNNALCCSFLVKVLCWPSSPPPKPFCRNFGIFSLAGNATVSSDMNP</sequence>
<reference evidence="3" key="2">
    <citation type="journal article" date="2017" name="Plant J.">
        <title>Araport11: a complete reannotation of the Arabidopsis thaliana reference genome.</title>
        <authorList>
            <person name="Cheng C.Y."/>
            <person name="Krishnakumar V."/>
            <person name="Chan A.P."/>
            <person name="Thibaud-Nissen F."/>
            <person name="Schobel S."/>
            <person name="Town C.D."/>
        </authorList>
    </citation>
    <scope>GENOME REANNOTATION</scope>
    <source>
        <strain evidence="3">cv. Columbia</strain>
    </source>
</reference>
<dbReference type="AlphaFoldDB" id="A0A1P8BAY9"/>
<evidence type="ECO:0000313" key="2">
    <source>
        <dbReference type="EMBL" id="ANM68768.1"/>
    </source>
</evidence>